<dbReference type="Proteomes" id="UP000664771">
    <property type="component" value="Unassembled WGS sequence"/>
</dbReference>
<gene>
    <name evidence="2" type="ORF">J2D73_19640</name>
</gene>
<sequence length="102" mass="11052">MSEAIAPLLTVYKAAAIVGCCDETIRRAIRSGKLAAYRRPRCTRIAMNDLKAYLDTYHCPASEMTSPTWNYVAANGPSSGGKTDSAAASRLAQRMRNALDKP</sequence>
<dbReference type="Pfam" id="PF12728">
    <property type="entry name" value="HTH_17"/>
    <property type="match status" value="1"/>
</dbReference>
<name>A0ABS3M1H6_9PROT</name>
<dbReference type="InterPro" id="IPR010093">
    <property type="entry name" value="SinI_DNA-bd"/>
</dbReference>
<evidence type="ECO:0000259" key="1">
    <source>
        <dbReference type="Pfam" id="PF12728"/>
    </source>
</evidence>
<dbReference type="NCBIfam" id="TIGR01764">
    <property type="entry name" value="excise"/>
    <property type="match status" value="1"/>
</dbReference>
<proteinExistence type="predicted"/>
<dbReference type="EMBL" id="JAFVMF010000040">
    <property type="protein sequence ID" value="MBO1361998.1"/>
    <property type="molecule type" value="Genomic_DNA"/>
</dbReference>
<protein>
    <submittedName>
        <fullName evidence="2">Helix-turn-helix domain-containing protein</fullName>
    </submittedName>
</protein>
<dbReference type="InterPro" id="IPR041657">
    <property type="entry name" value="HTH_17"/>
</dbReference>
<evidence type="ECO:0000313" key="3">
    <source>
        <dbReference type="Proteomes" id="UP000664771"/>
    </source>
</evidence>
<feature type="domain" description="Helix-turn-helix" evidence="1">
    <location>
        <begin position="8"/>
        <end position="55"/>
    </location>
</feature>
<keyword evidence="3" id="KW-1185">Reference proteome</keyword>
<evidence type="ECO:0000313" key="2">
    <source>
        <dbReference type="EMBL" id="MBO1361998.1"/>
    </source>
</evidence>
<reference evidence="2 3" key="1">
    <citation type="submission" date="2021-03" db="EMBL/GenBank/DDBJ databases">
        <title>The complete genome sequence of Acetobacter sacchari TBRC 11175.</title>
        <authorList>
            <person name="Charoenyingcharoen P."/>
            <person name="Yukphan P."/>
        </authorList>
    </citation>
    <scope>NUCLEOTIDE SEQUENCE [LARGE SCALE GENOMIC DNA]</scope>
    <source>
        <strain evidence="2 3">TBRC 11175</strain>
    </source>
</reference>
<organism evidence="2 3">
    <name type="scientific">Acetobacter sacchari</name>
    <dbReference type="NCBI Taxonomy" id="2661687"/>
    <lineage>
        <taxon>Bacteria</taxon>
        <taxon>Pseudomonadati</taxon>
        <taxon>Pseudomonadota</taxon>
        <taxon>Alphaproteobacteria</taxon>
        <taxon>Acetobacterales</taxon>
        <taxon>Acetobacteraceae</taxon>
        <taxon>Acetobacter</taxon>
    </lineage>
</organism>
<accession>A0ABS3M1H6</accession>
<comment type="caution">
    <text evidence="2">The sequence shown here is derived from an EMBL/GenBank/DDBJ whole genome shotgun (WGS) entry which is preliminary data.</text>
</comment>